<evidence type="ECO:0000313" key="7">
    <source>
        <dbReference type="Proteomes" id="UP000061489"/>
    </source>
</evidence>
<keyword evidence="7" id="KW-1185">Reference proteome</keyword>
<keyword evidence="2" id="KW-0805">Transcription regulation</keyword>
<reference evidence="6 7" key="1">
    <citation type="journal article" date="2014" name="Genome Announc.">
        <title>Draft Genome Sequences of Marinobacter similis A3d10T and Marinobacter salarius R9SW1T.</title>
        <authorList>
            <person name="Ivanova E.P."/>
            <person name="Ng H.J."/>
            <person name="Webb H.K."/>
            <person name="Feng G."/>
            <person name="Oshima K."/>
            <person name="Hattori M."/>
            <person name="Ohkuma M."/>
            <person name="Sergeev A.F."/>
            <person name="Mikhailov V.V."/>
            <person name="Crawford R.J."/>
            <person name="Sawabe T."/>
        </authorList>
    </citation>
    <scope>NUCLEOTIDE SEQUENCE [LARGE SCALE GENOMIC DNA]</scope>
    <source>
        <strain evidence="6 7">A3d10</strain>
    </source>
</reference>
<dbReference type="PROSITE" id="PS50931">
    <property type="entry name" value="HTH_LYSR"/>
    <property type="match status" value="1"/>
</dbReference>
<gene>
    <name evidence="6" type="ORF">AU14_02305</name>
</gene>
<dbReference type="InterPro" id="IPR000847">
    <property type="entry name" value="LysR_HTH_N"/>
</dbReference>
<dbReference type="InterPro" id="IPR036388">
    <property type="entry name" value="WH-like_DNA-bd_sf"/>
</dbReference>
<dbReference type="InterPro" id="IPR005119">
    <property type="entry name" value="LysR_subst-bd"/>
</dbReference>
<dbReference type="GO" id="GO:0003700">
    <property type="term" value="F:DNA-binding transcription factor activity"/>
    <property type="evidence" value="ECO:0007669"/>
    <property type="project" value="InterPro"/>
</dbReference>
<keyword evidence="3" id="KW-0238">DNA-binding</keyword>
<dbReference type="Gene3D" id="3.40.190.10">
    <property type="entry name" value="Periplasmic binding protein-like II"/>
    <property type="match status" value="2"/>
</dbReference>
<dbReference type="Pfam" id="PF03466">
    <property type="entry name" value="LysR_substrate"/>
    <property type="match status" value="1"/>
</dbReference>
<dbReference type="Proteomes" id="UP000061489">
    <property type="component" value="Chromosome"/>
</dbReference>
<dbReference type="PANTHER" id="PTHR30579">
    <property type="entry name" value="TRANSCRIPTIONAL REGULATOR"/>
    <property type="match status" value="1"/>
</dbReference>
<dbReference type="PANTHER" id="PTHR30579:SF7">
    <property type="entry name" value="HTH-TYPE TRANSCRIPTIONAL REGULATOR LRHA-RELATED"/>
    <property type="match status" value="1"/>
</dbReference>
<dbReference type="InterPro" id="IPR036390">
    <property type="entry name" value="WH_DNA-bd_sf"/>
</dbReference>
<keyword evidence="4" id="KW-0804">Transcription</keyword>
<dbReference type="SUPFAM" id="SSF53850">
    <property type="entry name" value="Periplasmic binding protein-like II"/>
    <property type="match status" value="1"/>
</dbReference>
<dbReference type="AlphaFoldDB" id="W5YN66"/>
<feature type="domain" description="HTH lysR-type" evidence="5">
    <location>
        <begin position="9"/>
        <end position="66"/>
    </location>
</feature>
<dbReference type="FunFam" id="1.10.10.10:FF:000001">
    <property type="entry name" value="LysR family transcriptional regulator"/>
    <property type="match status" value="1"/>
</dbReference>
<dbReference type="CDD" id="cd05466">
    <property type="entry name" value="PBP2_LTTR_substrate"/>
    <property type="match status" value="1"/>
</dbReference>
<evidence type="ECO:0000256" key="4">
    <source>
        <dbReference type="ARBA" id="ARBA00023163"/>
    </source>
</evidence>
<comment type="similarity">
    <text evidence="1">Belongs to the LysR transcriptional regulatory family.</text>
</comment>
<dbReference type="SUPFAM" id="SSF46785">
    <property type="entry name" value="Winged helix' DNA-binding domain"/>
    <property type="match status" value="1"/>
</dbReference>
<dbReference type="STRING" id="1420916.AU14_02305"/>
<dbReference type="GO" id="GO:0003677">
    <property type="term" value="F:DNA binding"/>
    <property type="evidence" value="ECO:0007669"/>
    <property type="project" value="UniProtKB-KW"/>
</dbReference>
<dbReference type="PRINTS" id="PR00039">
    <property type="entry name" value="HTHLYSR"/>
</dbReference>
<dbReference type="HOGENOM" id="CLU_039613_1_4_6"/>
<dbReference type="EMBL" id="CP007151">
    <property type="protein sequence ID" value="AHI27898.1"/>
    <property type="molecule type" value="Genomic_DNA"/>
</dbReference>
<dbReference type="KEGG" id="msx:AU14_02305"/>
<evidence type="ECO:0000256" key="3">
    <source>
        <dbReference type="ARBA" id="ARBA00023125"/>
    </source>
</evidence>
<evidence type="ECO:0000256" key="1">
    <source>
        <dbReference type="ARBA" id="ARBA00009437"/>
    </source>
</evidence>
<organism evidence="6 7">
    <name type="scientific">Marinobacter similis</name>
    <dbReference type="NCBI Taxonomy" id="1420916"/>
    <lineage>
        <taxon>Bacteria</taxon>
        <taxon>Pseudomonadati</taxon>
        <taxon>Pseudomonadota</taxon>
        <taxon>Gammaproteobacteria</taxon>
        <taxon>Pseudomonadales</taxon>
        <taxon>Marinobacteraceae</taxon>
        <taxon>Marinobacter</taxon>
    </lineage>
</organism>
<dbReference type="Gene3D" id="1.10.10.10">
    <property type="entry name" value="Winged helix-like DNA-binding domain superfamily/Winged helix DNA-binding domain"/>
    <property type="match status" value="1"/>
</dbReference>
<dbReference type="InterPro" id="IPR050176">
    <property type="entry name" value="LTTR"/>
</dbReference>
<sequence length="292" mass="32513">MDHAMKPLLDLELLNTFSVVVEVGGFKEAATRLYRSQAAVSMQIKRLEEQLEQRLLERSNQGIKLTDPGKTLLAYIDQLLRLNNETLSALSAEPLRGPVHFGIPTDYAQTFLEHFLPRMRDSFPELVPRITCGRSRKLRELVNTGDLDIAIVTGEAQFPNEKSLWSERLCWYAPTGMPLERQGSLPVALLESDCALRDLAQLDLKQSGLAHHSVVTSPDMANLYAAVESGLAVALLPESSISLERVRPLRIDSMPDQRLFTMNLIEAGTLGKAFLEPLENCILNAAQALRQP</sequence>
<evidence type="ECO:0000256" key="2">
    <source>
        <dbReference type="ARBA" id="ARBA00023015"/>
    </source>
</evidence>
<evidence type="ECO:0000259" key="5">
    <source>
        <dbReference type="PROSITE" id="PS50931"/>
    </source>
</evidence>
<dbReference type="Pfam" id="PF00126">
    <property type="entry name" value="HTH_1"/>
    <property type="match status" value="1"/>
</dbReference>
<protein>
    <recommendedName>
        <fullName evidence="5">HTH lysR-type domain-containing protein</fullName>
    </recommendedName>
</protein>
<evidence type="ECO:0000313" key="6">
    <source>
        <dbReference type="EMBL" id="AHI27898.1"/>
    </source>
</evidence>
<accession>W5YN66</accession>
<name>W5YN66_9GAMM</name>
<proteinExistence type="inferred from homology"/>